<dbReference type="Gene3D" id="3.40.50.1100">
    <property type="match status" value="2"/>
</dbReference>
<keyword evidence="8 12" id="KW-0663">Pyridoxal phosphate</keyword>
<evidence type="ECO:0000256" key="5">
    <source>
        <dbReference type="ARBA" id="ARBA00011270"/>
    </source>
</evidence>
<name>A0ABQ3QEE5_9ACTN</name>
<keyword evidence="10 12" id="KW-0456">Lyase</keyword>
<dbReference type="PANTHER" id="PTHR48077">
    <property type="entry name" value="TRYPTOPHAN SYNTHASE-RELATED"/>
    <property type="match status" value="1"/>
</dbReference>
<evidence type="ECO:0000256" key="2">
    <source>
        <dbReference type="ARBA" id="ARBA00002786"/>
    </source>
</evidence>
<dbReference type="NCBIfam" id="NF009057">
    <property type="entry name" value="PRK12391.1"/>
    <property type="match status" value="1"/>
</dbReference>
<feature type="modified residue" description="N6-(pyridoxal phosphate)lysine" evidence="12">
    <location>
        <position position="112"/>
    </location>
</feature>
<dbReference type="InterPro" id="IPR001926">
    <property type="entry name" value="TrpB-like_PALP"/>
</dbReference>
<dbReference type="PIRSF" id="PIRSF500824">
    <property type="entry name" value="TrpB_prok"/>
    <property type="match status" value="1"/>
</dbReference>
<evidence type="ECO:0000256" key="4">
    <source>
        <dbReference type="ARBA" id="ARBA00009982"/>
    </source>
</evidence>
<evidence type="ECO:0000256" key="10">
    <source>
        <dbReference type="ARBA" id="ARBA00023239"/>
    </source>
</evidence>
<reference evidence="14" key="1">
    <citation type="submission" date="2024-05" db="EMBL/GenBank/DDBJ databases">
        <title>Whole genome shotgun sequence of Streptomyces violascens NBRC 12920.</title>
        <authorList>
            <person name="Komaki H."/>
            <person name="Tamura T."/>
        </authorList>
    </citation>
    <scope>NUCLEOTIDE SEQUENCE</scope>
    <source>
        <strain evidence="14">NBRC 12920</strain>
    </source>
</reference>
<dbReference type="NCBIfam" id="TIGR01415">
    <property type="entry name" value="trpB_rel"/>
    <property type="match status" value="1"/>
</dbReference>
<keyword evidence="9 12" id="KW-0057">Aromatic amino acid biosynthesis</keyword>
<dbReference type="HAMAP" id="MF_00133">
    <property type="entry name" value="Trp_synth_beta"/>
    <property type="match status" value="1"/>
</dbReference>
<evidence type="ECO:0000256" key="8">
    <source>
        <dbReference type="ARBA" id="ARBA00022898"/>
    </source>
</evidence>
<dbReference type="SUPFAM" id="SSF53686">
    <property type="entry name" value="Tryptophan synthase beta subunit-like PLP-dependent enzymes"/>
    <property type="match status" value="1"/>
</dbReference>
<sequence>MSQTKFLLSEAQIPTTWYNVVADLPKPLDPMLHPGTREPITPADLEPLFPAELIAQEFSTDREVDIPGAVIDVYQQWRPSPLVRARRLEKALDTPARIYFKNEGVSPAGSHKPNTAIPQAYYNKQAGVERLTTETGAGQWGSSLSLACQYFGLVCEVYMVKVSYQQKPYRRGLMETFGASVTASPSELTEAGRAALAADPNSPGSLGLAISEAVEAAVKSGGTAKYALGSVLNHVLMHQTIMGKEALLQMELAEDYPDIVIGAAGGGSNFGGLALPFLGEQLRGGRSVRAIAVEPSSCPTLTEGKFEYDFGDTAGMTPLTKMHTLGHDFVPPSIHAGGLRYHGMSPIISQLKEFGLLEARAVPQTACFEAGVTFARNEGIVPAPESTHAVRAAIDEALACKESGEAKSILFSLSGHGHFDMQAYIDYFAGKLKD</sequence>
<comment type="caution">
    <text evidence="14">The sequence shown here is derived from an EMBL/GenBank/DDBJ whole genome shotgun (WGS) entry which is preliminary data.</text>
</comment>
<evidence type="ECO:0000256" key="9">
    <source>
        <dbReference type="ARBA" id="ARBA00023141"/>
    </source>
</evidence>
<comment type="function">
    <text evidence="2 12">The beta subunit is responsible for the synthesis of L-tryptophan from indole and L-serine.</text>
</comment>
<dbReference type="Pfam" id="PF00291">
    <property type="entry name" value="PALP"/>
    <property type="match status" value="1"/>
</dbReference>
<evidence type="ECO:0000259" key="13">
    <source>
        <dbReference type="Pfam" id="PF00291"/>
    </source>
</evidence>
<keyword evidence="15" id="KW-1185">Reference proteome</keyword>
<comment type="catalytic activity">
    <reaction evidence="11 12">
        <text>(1S,2R)-1-C-(indol-3-yl)glycerol 3-phosphate + L-serine = D-glyceraldehyde 3-phosphate + L-tryptophan + H2O</text>
        <dbReference type="Rhea" id="RHEA:10532"/>
        <dbReference type="ChEBI" id="CHEBI:15377"/>
        <dbReference type="ChEBI" id="CHEBI:33384"/>
        <dbReference type="ChEBI" id="CHEBI:57912"/>
        <dbReference type="ChEBI" id="CHEBI:58866"/>
        <dbReference type="ChEBI" id="CHEBI:59776"/>
        <dbReference type="EC" id="4.2.1.20"/>
    </reaction>
</comment>
<dbReference type="EC" id="4.2.1.20" evidence="12"/>
<evidence type="ECO:0000256" key="7">
    <source>
        <dbReference type="ARBA" id="ARBA00022822"/>
    </source>
</evidence>
<comment type="cofactor">
    <cofactor evidence="1 12">
        <name>pyridoxal 5'-phosphate</name>
        <dbReference type="ChEBI" id="CHEBI:597326"/>
    </cofactor>
</comment>
<dbReference type="RefSeq" id="WP_189961808.1">
    <property type="nucleotide sequence ID" value="NZ_BMUA01000003.1"/>
</dbReference>
<dbReference type="InterPro" id="IPR023026">
    <property type="entry name" value="Trp_synth_beta/beta-like"/>
</dbReference>
<gene>
    <name evidence="14" type="primary">trpB_1</name>
    <name evidence="12" type="synonym">trpB</name>
    <name evidence="14" type="ORF">Sviol_00740</name>
</gene>
<dbReference type="PIRSF" id="PIRSF001413">
    <property type="entry name" value="Trp_syn_beta"/>
    <property type="match status" value="1"/>
</dbReference>
<dbReference type="Proteomes" id="UP001050808">
    <property type="component" value="Unassembled WGS sequence"/>
</dbReference>
<evidence type="ECO:0000313" key="15">
    <source>
        <dbReference type="Proteomes" id="UP001050808"/>
    </source>
</evidence>
<evidence type="ECO:0000313" key="14">
    <source>
        <dbReference type="EMBL" id="GHI35666.1"/>
    </source>
</evidence>
<evidence type="ECO:0000256" key="3">
    <source>
        <dbReference type="ARBA" id="ARBA00004733"/>
    </source>
</evidence>
<keyword evidence="7 12" id="KW-0822">Tryptophan biosynthesis</keyword>
<protein>
    <recommendedName>
        <fullName evidence="12">Tryptophan synthase beta chain</fullName>
        <ecNumber evidence="12">4.2.1.20</ecNumber>
    </recommendedName>
</protein>
<dbReference type="EMBL" id="BNDY01000001">
    <property type="protein sequence ID" value="GHI35666.1"/>
    <property type="molecule type" value="Genomic_DNA"/>
</dbReference>
<dbReference type="InterPro" id="IPR036052">
    <property type="entry name" value="TrpB-like_PALP_sf"/>
</dbReference>
<proteinExistence type="inferred from homology"/>
<dbReference type="InterPro" id="IPR006316">
    <property type="entry name" value="Trp_synth_b-like"/>
</dbReference>
<evidence type="ECO:0000256" key="1">
    <source>
        <dbReference type="ARBA" id="ARBA00001933"/>
    </source>
</evidence>
<dbReference type="PANTHER" id="PTHR48077:SF6">
    <property type="entry name" value="TRYPTOPHAN SYNTHASE"/>
    <property type="match status" value="1"/>
</dbReference>
<keyword evidence="6 12" id="KW-0028">Amino-acid biosynthesis</keyword>
<dbReference type="PROSITE" id="PS00168">
    <property type="entry name" value="TRP_SYNTHASE_BETA"/>
    <property type="match status" value="1"/>
</dbReference>
<evidence type="ECO:0000256" key="12">
    <source>
        <dbReference type="HAMAP-Rule" id="MF_00133"/>
    </source>
</evidence>
<accession>A0ABQ3QEE5</accession>
<comment type="similarity">
    <text evidence="4 12">Belongs to the TrpB family.</text>
</comment>
<evidence type="ECO:0000256" key="6">
    <source>
        <dbReference type="ARBA" id="ARBA00022605"/>
    </source>
</evidence>
<dbReference type="InterPro" id="IPR006653">
    <property type="entry name" value="Trp_synth_b_CS"/>
</dbReference>
<feature type="domain" description="Tryptophan synthase beta chain-like PALP" evidence="13">
    <location>
        <begin position="75"/>
        <end position="415"/>
    </location>
</feature>
<evidence type="ECO:0000256" key="11">
    <source>
        <dbReference type="ARBA" id="ARBA00049047"/>
    </source>
</evidence>
<organism evidence="14 15">
    <name type="scientific">Streptomyces violascens</name>
    <dbReference type="NCBI Taxonomy" id="67381"/>
    <lineage>
        <taxon>Bacteria</taxon>
        <taxon>Bacillati</taxon>
        <taxon>Actinomycetota</taxon>
        <taxon>Actinomycetes</taxon>
        <taxon>Kitasatosporales</taxon>
        <taxon>Streptomycetaceae</taxon>
        <taxon>Streptomyces</taxon>
    </lineage>
</organism>
<comment type="pathway">
    <text evidence="3 12">Amino-acid biosynthesis; L-tryptophan biosynthesis; L-tryptophan from chorismate: step 5/5.</text>
</comment>
<comment type="subunit">
    <text evidence="5 12">Tetramer of two alpha and two beta chains.</text>
</comment>